<dbReference type="InterPro" id="IPR036640">
    <property type="entry name" value="ABC1_TM_sf"/>
</dbReference>
<dbReference type="Proteomes" id="UP001319870">
    <property type="component" value="Unassembled WGS sequence"/>
</dbReference>
<feature type="domain" description="ABC transmembrane type-1" evidence="7">
    <location>
        <begin position="35"/>
        <end position="314"/>
    </location>
</feature>
<feature type="transmembrane region" description="Helical" evidence="5">
    <location>
        <begin position="147"/>
        <end position="165"/>
    </location>
</feature>
<dbReference type="InterPro" id="IPR011527">
    <property type="entry name" value="ABC1_TM_dom"/>
</dbReference>
<comment type="subcellular location">
    <subcellularLocation>
        <location evidence="1">Cell membrane</location>
        <topology evidence="1">Multi-pass membrane protein</topology>
    </subcellularLocation>
</comment>
<dbReference type="Gene3D" id="1.20.1560.10">
    <property type="entry name" value="ABC transporter type 1, transmembrane domain"/>
    <property type="match status" value="1"/>
</dbReference>
<dbReference type="Pfam" id="PF00664">
    <property type="entry name" value="ABC_membrane"/>
    <property type="match status" value="1"/>
</dbReference>
<feature type="domain" description="ABC transporter" evidence="6">
    <location>
        <begin position="326"/>
        <end position="570"/>
    </location>
</feature>
<dbReference type="CDD" id="cd07346">
    <property type="entry name" value="ABC_6TM_exporters"/>
    <property type="match status" value="1"/>
</dbReference>
<dbReference type="EMBL" id="JAIXCQ010000002">
    <property type="protein sequence ID" value="MCA5892592.1"/>
    <property type="molecule type" value="Genomic_DNA"/>
</dbReference>
<dbReference type="GO" id="GO:0005524">
    <property type="term" value="F:ATP binding"/>
    <property type="evidence" value="ECO:0007669"/>
    <property type="project" value="UniProtKB-KW"/>
</dbReference>
<sequence>MRPLPPPDPGTPPLTSPARLLAWQAWRQRDVLAKSLVVGVVVMLAQAASPLLLGRAIDDGLSHGFGPELFAWCGAMLLAAAVIVGGGVYNHVWDVENWVRASLAFSQLIGHKSSRAGHALTRKLPTGEVVAAVANDALRVGDMFSMAGRFTGAVLAYVAVVVVMLSQHVQLGLVLALGVPVVAAALGLLVKPLQSRQLTQREATGRLTSLGSDTVSGLRILRGIGGEEVFAGRYARQSQEVRRQGVRVAGLQSVLDGLQVLLPGLLAALVLWLGARATVRGEITAGQMVTFYGYAAFLAWPVQMATQMLQMVIRAVISSRKVLDVLRVTEATPSPAVPVPAPPAEAELVDETSGLVLRPGRVVGLVCADPDVSAAVATRLGRLDDDAEAGTPVRLGGVLLADLDKEELRRRVVVSEATPHLFSGVLGTELDARGRATEAELLAAMLTADAQDVLDSVPGGLSGELPEKGRSLSGGQRQRLALARALLTEPEILVLVEPTSAVDAHTEARIAERVSLARRGRTTLVVTASPLVLDHLDEVVLLDGDGRVATSSTHAALLRRTDADGAAYRDVVGRSMAEDDAAPDESMEGAAR</sequence>
<keyword evidence="3 5" id="KW-1133">Transmembrane helix</keyword>
<keyword evidence="4 5" id="KW-0472">Membrane</keyword>
<feature type="transmembrane region" description="Helical" evidence="5">
    <location>
        <begin position="291"/>
        <end position="313"/>
    </location>
</feature>
<dbReference type="InterPro" id="IPR039421">
    <property type="entry name" value="Type_1_exporter"/>
</dbReference>
<evidence type="ECO:0000256" key="2">
    <source>
        <dbReference type="ARBA" id="ARBA00022692"/>
    </source>
</evidence>
<evidence type="ECO:0000313" key="8">
    <source>
        <dbReference type="EMBL" id="MCA5892592.1"/>
    </source>
</evidence>
<dbReference type="PROSITE" id="PS50893">
    <property type="entry name" value="ABC_TRANSPORTER_2"/>
    <property type="match status" value="1"/>
</dbReference>
<evidence type="ECO:0000313" key="9">
    <source>
        <dbReference type="Proteomes" id="UP001319870"/>
    </source>
</evidence>
<dbReference type="SUPFAM" id="SSF52540">
    <property type="entry name" value="P-loop containing nucleoside triphosphate hydrolases"/>
    <property type="match status" value="1"/>
</dbReference>
<evidence type="ECO:0000259" key="6">
    <source>
        <dbReference type="PROSITE" id="PS50893"/>
    </source>
</evidence>
<organism evidence="8 9">
    <name type="scientific">Isoptericola luteus</name>
    <dbReference type="NCBI Taxonomy" id="2879484"/>
    <lineage>
        <taxon>Bacteria</taxon>
        <taxon>Bacillati</taxon>
        <taxon>Actinomycetota</taxon>
        <taxon>Actinomycetes</taxon>
        <taxon>Micrococcales</taxon>
        <taxon>Promicromonosporaceae</taxon>
        <taxon>Isoptericola</taxon>
    </lineage>
</organism>
<keyword evidence="2 5" id="KW-0812">Transmembrane</keyword>
<dbReference type="RefSeq" id="WP_225564362.1">
    <property type="nucleotide sequence ID" value="NZ_JAIXCQ010000002.1"/>
</dbReference>
<dbReference type="PROSITE" id="PS50929">
    <property type="entry name" value="ABC_TM1F"/>
    <property type="match status" value="1"/>
</dbReference>
<feature type="transmembrane region" description="Helical" evidence="5">
    <location>
        <begin position="36"/>
        <end position="57"/>
    </location>
</feature>
<feature type="transmembrane region" description="Helical" evidence="5">
    <location>
        <begin position="171"/>
        <end position="190"/>
    </location>
</feature>
<feature type="transmembrane region" description="Helical" evidence="5">
    <location>
        <begin position="260"/>
        <end position="279"/>
    </location>
</feature>
<dbReference type="InterPro" id="IPR003439">
    <property type="entry name" value="ABC_transporter-like_ATP-bd"/>
</dbReference>
<evidence type="ECO:0000256" key="3">
    <source>
        <dbReference type="ARBA" id="ARBA00022989"/>
    </source>
</evidence>
<dbReference type="PROSITE" id="PS00211">
    <property type="entry name" value="ABC_TRANSPORTER_1"/>
    <property type="match status" value="1"/>
</dbReference>
<dbReference type="InterPro" id="IPR017871">
    <property type="entry name" value="ABC_transporter-like_CS"/>
</dbReference>
<evidence type="ECO:0000256" key="4">
    <source>
        <dbReference type="ARBA" id="ARBA00023136"/>
    </source>
</evidence>
<dbReference type="Gene3D" id="3.40.50.300">
    <property type="entry name" value="P-loop containing nucleotide triphosphate hydrolases"/>
    <property type="match status" value="1"/>
</dbReference>
<accession>A0ABS7ZC41</accession>
<feature type="transmembrane region" description="Helical" evidence="5">
    <location>
        <begin position="69"/>
        <end position="90"/>
    </location>
</feature>
<evidence type="ECO:0000259" key="7">
    <source>
        <dbReference type="PROSITE" id="PS50929"/>
    </source>
</evidence>
<proteinExistence type="predicted"/>
<keyword evidence="8" id="KW-0547">Nucleotide-binding</keyword>
<protein>
    <submittedName>
        <fullName evidence="8">ABC transporter ATP-binding protein/permease</fullName>
    </submittedName>
</protein>
<evidence type="ECO:0000256" key="1">
    <source>
        <dbReference type="ARBA" id="ARBA00004651"/>
    </source>
</evidence>
<name>A0ABS7ZC41_9MICO</name>
<evidence type="ECO:0000256" key="5">
    <source>
        <dbReference type="SAM" id="Phobius"/>
    </source>
</evidence>
<gene>
    <name evidence="8" type="ORF">LEP48_04385</name>
</gene>
<dbReference type="Pfam" id="PF00005">
    <property type="entry name" value="ABC_tran"/>
    <property type="match status" value="1"/>
</dbReference>
<dbReference type="SUPFAM" id="SSF90123">
    <property type="entry name" value="ABC transporter transmembrane region"/>
    <property type="match status" value="1"/>
</dbReference>
<comment type="caution">
    <text evidence="8">The sequence shown here is derived from an EMBL/GenBank/DDBJ whole genome shotgun (WGS) entry which is preliminary data.</text>
</comment>
<dbReference type="PANTHER" id="PTHR43394">
    <property type="entry name" value="ATP-DEPENDENT PERMEASE MDL1, MITOCHONDRIAL"/>
    <property type="match status" value="1"/>
</dbReference>
<reference evidence="8 9" key="1">
    <citation type="submission" date="2021-09" db="EMBL/GenBank/DDBJ databases">
        <title>Isoptericola luteus sp. nov., a novel bacterium isolated from Harbin, the capital city of Heilongjiang province.</title>
        <authorList>
            <person name="Li J."/>
        </authorList>
    </citation>
    <scope>NUCLEOTIDE SEQUENCE [LARGE SCALE GENOMIC DNA]</scope>
    <source>
        <strain evidence="8 9">NEAU-Y5</strain>
    </source>
</reference>
<dbReference type="PANTHER" id="PTHR43394:SF1">
    <property type="entry name" value="ATP-BINDING CASSETTE SUB-FAMILY B MEMBER 10, MITOCHONDRIAL"/>
    <property type="match status" value="1"/>
</dbReference>
<keyword evidence="8" id="KW-0067">ATP-binding</keyword>
<dbReference type="InterPro" id="IPR027417">
    <property type="entry name" value="P-loop_NTPase"/>
</dbReference>
<keyword evidence="9" id="KW-1185">Reference proteome</keyword>